<keyword evidence="5" id="KW-1185">Reference proteome</keyword>
<evidence type="ECO:0000259" key="3">
    <source>
        <dbReference type="PROSITE" id="PS00498"/>
    </source>
</evidence>
<dbReference type="GO" id="GO:0016491">
    <property type="term" value="F:oxidoreductase activity"/>
    <property type="evidence" value="ECO:0007669"/>
    <property type="project" value="InterPro"/>
</dbReference>
<protein>
    <submittedName>
        <fullName evidence="4">Tyrosinase</fullName>
    </submittedName>
</protein>
<dbReference type="InParanoid" id="S7XPV6"/>
<dbReference type="PANTHER" id="PTHR11474:SF126">
    <property type="entry name" value="TYROSINASE-LIKE PROTEIN TYR-1-RELATED"/>
    <property type="match status" value="1"/>
</dbReference>
<evidence type="ECO:0000313" key="4">
    <source>
        <dbReference type="EMBL" id="EPR77993.1"/>
    </source>
</evidence>
<sequence length="165" mass="19676">MDSFYSLSQLKNFLKKNLSYSKFREMLETVPHAIIHMNVGGKDGDMATLYSCTDPIFWHHHSFIDYLWSLKKDLKGQYPTNTEEVLYPFNKKISEIINLEDTNIKYKKYQPMIKSIKNINAGKLSEEFINFHHYDIKKIREYEKIFRNKKDNSIINRIISLLLCQ</sequence>
<dbReference type="VEuPathDB" id="MicrosporidiaDB:SLOPH_2010"/>
<dbReference type="PANTHER" id="PTHR11474">
    <property type="entry name" value="TYROSINASE FAMILY MEMBER"/>
    <property type="match status" value="1"/>
</dbReference>
<dbReference type="HOGENOM" id="CLU_1611872_0_0_1"/>
<dbReference type="Gene3D" id="1.10.1280.10">
    <property type="entry name" value="Di-copper center containing domain from catechol oxidase"/>
    <property type="match status" value="1"/>
</dbReference>
<dbReference type="InterPro" id="IPR002227">
    <property type="entry name" value="Tyrosinase_Cu-bd"/>
</dbReference>
<dbReference type="GO" id="GO:0046872">
    <property type="term" value="F:metal ion binding"/>
    <property type="evidence" value="ECO:0007669"/>
    <property type="project" value="UniProtKB-KW"/>
</dbReference>
<dbReference type="PROSITE" id="PS00498">
    <property type="entry name" value="TYROSINASE_2"/>
    <property type="match status" value="1"/>
</dbReference>
<dbReference type="EMBL" id="ATCN01001098">
    <property type="protein sequence ID" value="EPR77993.1"/>
    <property type="molecule type" value="Genomic_DNA"/>
</dbReference>
<dbReference type="InterPro" id="IPR050316">
    <property type="entry name" value="Tyrosinase/Hemocyanin"/>
</dbReference>
<name>S7XPV6_SPRLO</name>
<dbReference type="AlphaFoldDB" id="S7XPV6"/>
<comment type="caution">
    <text evidence="4">The sequence shown here is derived from an EMBL/GenBank/DDBJ whole genome shotgun (WGS) entry which is preliminary data.</text>
</comment>
<evidence type="ECO:0000256" key="2">
    <source>
        <dbReference type="ARBA" id="ARBA00023008"/>
    </source>
</evidence>
<organism evidence="4 5">
    <name type="scientific">Spraguea lophii (strain 42_110)</name>
    <name type="common">Microsporidian parasite</name>
    <dbReference type="NCBI Taxonomy" id="1358809"/>
    <lineage>
        <taxon>Eukaryota</taxon>
        <taxon>Fungi</taxon>
        <taxon>Fungi incertae sedis</taxon>
        <taxon>Microsporidia</taxon>
        <taxon>Spragueidae</taxon>
        <taxon>Spraguea</taxon>
    </lineage>
</organism>
<keyword evidence="1" id="KW-0479">Metal-binding</keyword>
<dbReference type="InterPro" id="IPR008922">
    <property type="entry name" value="Di-copper_centre_dom_sf"/>
</dbReference>
<feature type="domain" description="Tyrosinase copper-binding" evidence="3">
    <location>
        <begin position="54"/>
        <end position="65"/>
    </location>
</feature>
<dbReference type="Proteomes" id="UP000014978">
    <property type="component" value="Unassembled WGS sequence"/>
</dbReference>
<proteinExistence type="predicted"/>
<accession>S7XPV6</accession>
<reference evidence="5" key="1">
    <citation type="journal article" date="2013" name="PLoS Genet.">
        <title>The genome of Spraguea lophii and the basis of host-microsporidian interactions.</title>
        <authorList>
            <person name="Campbell S.E."/>
            <person name="Williams T.A."/>
            <person name="Yousuf A."/>
            <person name="Soanes D.M."/>
            <person name="Paszkiewicz K.H."/>
            <person name="Williams B.A.P."/>
        </authorList>
    </citation>
    <scope>NUCLEOTIDE SEQUENCE [LARGE SCALE GENOMIC DNA]</scope>
    <source>
        <strain evidence="5">42_110</strain>
    </source>
</reference>
<dbReference type="SUPFAM" id="SSF48056">
    <property type="entry name" value="Di-copper centre-containing domain"/>
    <property type="match status" value="1"/>
</dbReference>
<gene>
    <name evidence="4" type="ORF">SLOPH_2010</name>
</gene>
<evidence type="ECO:0000256" key="1">
    <source>
        <dbReference type="ARBA" id="ARBA00022723"/>
    </source>
</evidence>
<evidence type="ECO:0000313" key="5">
    <source>
        <dbReference type="Proteomes" id="UP000014978"/>
    </source>
</evidence>
<dbReference type="Pfam" id="PF00264">
    <property type="entry name" value="Tyrosinase"/>
    <property type="match status" value="1"/>
</dbReference>
<dbReference type="OrthoDB" id="6132182at2759"/>
<keyword evidence="2" id="KW-0186">Copper</keyword>
<dbReference type="STRING" id="1358809.S7XPV6"/>